<evidence type="ECO:0000256" key="1">
    <source>
        <dbReference type="SAM" id="MobiDB-lite"/>
    </source>
</evidence>
<dbReference type="AlphaFoldDB" id="A0A4Y7TD58"/>
<protein>
    <submittedName>
        <fullName evidence="2">Uncharacterized protein</fullName>
    </submittedName>
</protein>
<feature type="compositionally biased region" description="Acidic residues" evidence="1">
    <location>
        <begin position="36"/>
        <end position="56"/>
    </location>
</feature>
<evidence type="ECO:0000313" key="2">
    <source>
        <dbReference type="EMBL" id="TEB31941.1"/>
    </source>
</evidence>
<proteinExistence type="predicted"/>
<dbReference type="Proteomes" id="UP000298030">
    <property type="component" value="Unassembled WGS sequence"/>
</dbReference>
<comment type="caution">
    <text evidence="2">The sequence shown here is derived from an EMBL/GenBank/DDBJ whole genome shotgun (WGS) entry which is preliminary data.</text>
</comment>
<sequence>MAEEAMEDSSGRDVGDEEVADDELQADETCTTDNECTTDDECDTEDEEATEDESEADNSNHSCGSCGDVEDTSQASQGSNGMSGGQIFRGVFAAHLELDSEDEIASSLCGGFGSDSMGSDVESDDSAEIVASIPRRRFGYDA</sequence>
<feature type="compositionally biased region" description="Acidic residues" evidence="1">
    <location>
        <begin position="15"/>
        <end position="26"/>
    </location>
</feature>
<organism evidence="2 3">
    <name type="scientific">Coprinellus micaceus</name>
    <name type="common">Glistening ink-cap mushroom</name>
    <name type="synonym">Coprinus micaceus</name>
    <dbReference type="NCBI Taxonomy" id="71717"/>
    <lineage>
        <taxon>Eukaryota</taxon>
        <taxon>Fungi</taxon>
        <taxon>Dikarya</taxon>
        <taxon>Basidiomycota</taxon>
        <taxon>Agaricomycotina</taxon>
        <taxon>Agaricomycetes</taxon>
        <taxon>Agaricomycetidae</taxon>
        <taxon>Agaricales</taxon>
        <taxon>Agaricineae</taxon>
        <taxon>Psathyrellaceae</taxon>
        <taxon>Coprinellus</taxon>
    </lineage>
</organism>
<feature type="region of interest" description="Disordered" evidence="1">
    <location>
        <begin position="1"/>
        <end position="85"/>
    </location>
</feature>
<accession>A0A4Y7TD58</accession>
<reference evidence="2 3" key="1">
    <citation type="journal article" date="2019" name="Nat. Ecol. Evol.">
        <title>Megaphylogeny resolves global patterns of mushroom evolution.</title>
        <authorList>
            <person name="Varga T."/>
            <person name="Krizsan K."/>
            <person name="Foldi C."/>
            <person name="Dima B."/>
            <person name="Sanchez-Garcia M."/>
            <person name="Sanchez-Ramirez S."/>
            <person name="Szollosi G.J."/>
            <person name="Szarkandi J.G."/>
            <person name="Papp V."/>
            <person name="Albert L."/>
            <person name="Andreopoulos W."/>
            <person name="Angelini C."/>
            <person name="Antonin V."/>
            <person name="Barry K.W."/>
            <person name="Bougher N.L."/>
            <person name="Buchanan P."/>
            <person name="Buyck B."/>
            <person name="Bense V."/>
            <person name="Catcheside P."/>
            <person name="Chovatia M."/>
            <person name="Cooper J."/>
            <person name="Damon W."/>
            <person name="Desjardin D."/>
            <person name="Finy P."/>
            <person name="Geml J."/>
            <person name="Haridas S."/>
            <person name="Hughes K."/>
            <person name="Justo A."/>
            <person name="Karasinski D."/>
            <person name="Kautmanova I."/>
            <person name="Kiss B."/>
            <person name="Kocsube S."/>
            <person name="Kotiranta H."/>
            <person name="LaButti K.M."/>
            <person name="Lechner B.E."/>
            <person name="Liimatainen K."/>
            <person name="Lipzen A."/>
            <person name="Lukacs Z."/>
            <person name="Mihaltcheva S."/>
            <person name="Morgado L.N."/>
            <person name="Niskanen T."/>
            <person name="Noordeloos M.E."/>
            <person name="Ohm R.A."/>
            <person name="Ortiz-Santana B."/>
            <person name="Ovrebo C."/>
            <person name="Racz N."/>
            <person name="Riley R."/>
            <person name="Savchenko A."/>
            <person name="Shiryaev A."/>
            <person name="Soop K."/>
            <person name="Spirin V."/>
            <person name="Szebenyi C."/>
            <person name="Tomsovsky M."/>
            <person name="Tulloss R.E."/>
            <person name="Uehling J."/>
            <person name="Grigoriev I.V."/>
            <person name="Vagvolgyi C."/>
            <person name="Papp T."/>
            <person name="Martin F.M."/>
            <person name="Miettinen O."/>
            <person name="Hibbett D.S."/>
            <person name="Nagy L.G."/>
        </authorList>
    </citation>
    <scope>NUCLEOTIDE SEQUENCE [LARGE SCALE GENOMIC DNA]</scope>
    <source>
        <strain evidence="2 3">FP101781</strain>
    </source>
</reference>
<gene>
    <name evidence="2" type="ORF">FA13DRAFT_1791235</name>
</gene>
<keyword evidence="3" id="KW-1185">Reference proteome</keyword>
<name>A0A4Y7TD58_COPMI</name>
<dbReference type="EMBL" id="QPFP01000017">
    <property type="protein sequence ID" value="TEB31941.1"/>
    <property type="molecule type" value="Genomic_DNA"/>
</dbReference>
<evidence type="ECO:0000313" key="3">
    <source>
        <dbReference type="Proteomes" id="UP000298030"/>
    </source>
</evidence>